<feature type="transmembrane region" description="Helical" evidence="1">
    <location>
        <begin position="180"/>
        <end position="202"/>
    </location>
</feature>
<dbReference type="AlphaFoldDB" id="A0A1S3KDI9"/>
<name>A0A1S3KDI9_LINAN</name>
<keyword evidence="2" id="KW-1185">Reference proteome</keyword>
<feature type="transmembrane region" description="Helical" evidence="1">
    <location>
        <begin position="16"/>
        <end position="34"/>
    </location>
</feature>
<dbReference type="GeneID" id="106180934"/>
<organism evidence="2 3">
    <name type="scientific">Lingula anatina</name>
    <name type="common">Brachiopod</name>
    <name type="synonym">Lingula unguis</name>
    <dbReference type="NCBI Taxonomy" id="7574"/>
    <lineage>
        <taxon>Eukaryota</taxon>
        <taxon>Metazoa</taxon>
        <taxon>Spiralia</taxon>
        <taxon>Lophotrochozoa</taxon>
        <taxon>Brachiopoda</taxon>
        <taxon>Linguliformea</taxon>
        <taxon>Lingulata</taxon>
        <taxon>Lingulida</taxon>
        <taxon>Linguloidea</taxon>
        <taxon>Lingulidae</taxon>
        <taxon>Lingula</taxon>
    </lineage>
</organism>
<protein>
    <submittedName>
        <fullName evidence="3">Transmembrane protein 128</fullName>
    </submittedName>
</protein>
<dbReference type="RefSeq" id="XP_013420562.1">
    <property type="nucleotide sequence ID" value="XM_013565108.2"/>
</dbReference>
<accession>A0A1S3KDI9</accession>
<feature type="transmembrane region" description="Helical" evidence="1">
    <location>
        <begin position="88"/>
        <end position="109"/>
    </location>
</feature>
<feature type="transmembrane region" description="Helical" evidence="1">
    <location>
        <begin position="121"/>
        <end position="142"/>
    </location>
</feature>
<dbReference type="STRING" id="7574.A0A1S3KDI9"/>
<reference evidence="3" key="1">
    <citation type="submission" date="2025-08" db="UniProtKB">
        <authorList>
            <consortium name="RefSeq"/>
        </authorList>
    </citation>
    <scope>IDENTIFICATION</scope>
    <source>
        <tissue evidence="3">Gonads</tissue>
    </source>
</reference>
<keyword evidence="1 3" id="KW-0812">Transmembrane</keyword>
<dbReference type="OrthoDB" id="58903at2759"/>
<dbReference type="Gene3D" id="1.20.1250.20">
    <property type="entry name" value="MFS general substrate transporter like domains"/>
    <property type="match status" value="1"/>
</dbReference>
<dbReference type="Pfam" id="PF20479">
    <property type="entry name" value="TMEM128"/>
    <property type="match status" value="1"/>
</dbReference>
<keyword evidence="1" id="KW-0472">Membrane</keyword>
<dbReference type="InterPro" id="IPR036259">
    <property type="entry name" value="MFS_trans_sf"/>
</dbReference>
<feature type="transmembrane region" description="Helical" evidence="1">
    <location>
        <begin position="154"/>
        <end position="174"/>
    </location>
</feature>
<dbReference type="InParanoid" id="A0A1S3KDI9"/>
<dbReference type="InterPro" id="IPR033579">
    <property type="entry name" value="TMEM128"/>
</dbReference>
<keyword evidence="1" id="KW-1133">Transmembrane helix</keyword>
<proteinExistence type="predicted"/>
<dbReference type="PANTHER" id="PTHR31134">
    <property type="entry name" value="TRANSMEMBRANE PROTEIN 128"/>
    <property type="match status" value="1"/>
</dbReference>
<evidence type="ECO:0000313" key="2">
    <source>
        <dbReference type="Proteomes" id="UP000085678"/>
    </source>
</evidence>
<evidence type="ECO:0000313" key="3">
    <source>
        <dbReference type="RefSeq" id="XP_013420562.1"/>
    </source>
</evidence>
<dbReference type="KEGG" id="lak:106180934"/>
<sequence length="207" mass="23798">MPASLNRKHNISNSPHFLFVIILLAPVFSSKICVKMADRGDEIRQRVRHKMQENMYRSIFPDPKVAEETEKKLEKLKKKSSPYSIQNVCWLIASMAVFYYTDLYLAILYDNRINRLWLYPGLISISITVMIACFLIVWLSYIKKVPSDEWETRYPAAIPVSTFCFILGSVLVMIGLWPVYAFLTPFILFTIFMGVIVVAAALPGSIF</sequence>
<evidence type="ECO:0000256" key="1">
    <source>
        <dbReference type="SAM" id="Phobius"/>
    </source>
</evidence>
<gene>
    <name evidence="3" type="primary">LOC106180934</name>
</gene>
<dbReference type="Proteomes" id="UP000085678">
    <property type="component" value="Unplaced"/>
</dbReference>
<dbReference type="PANTHER" id="PTHR31134:SF1">
    <property type="entry name" value="TRANSMEMBRANE PROTEIN 128"/>
    <property type="match status" value="1"/>
</dbReference>